<organism evidence="6 7">
    <name type="scientific">Ceutorhynchus assimilis</name>
    <name type="common">cabbage seed weevil</name>
    <dbReference type="NCBI Taxonomy" id="467358"/>
    <lineage>
        <taxon>Eukaryota</taxon>
        <taxon>Metazoa</taxon>
        <taxon>Ecdysozoa</taxon>
        <taxon>Arthropoda</taxon>
        <taxon>Hexapoda</taxon>
        <taxon>Insecta</taxon>
        <taxon>Pterygota</taxon>
        <taxon>Neoptera</taxon>
        <taxon>Endopterygota</taxon>
        <taxon>Coleoptera</taxon>
        <taxon>Polyphaga</taxon>
        <taxon>Cucujiformia</taxon>
        <taxon>Curculionidae</taxon>
        <taxon>Ceutorhynchinae</taxon>
        <taxon>Ceutorhynchus</taxon>
    </lineage>
</organism>
<comment type="similarity">
    <text evidence="2">Belongs to the cytochrome c oxidase VIIa family.</text>
</comment>
<dbReference type="SUPFAM" id="SSF81419">
    <property type="entry name" value="Mitochondrial cytochrome c oxidase subunit VIIa"/>
    <property type="match status" value="1"/>
</dbReference>
<dbReference type="EMBL" id="OU892279">
    <property type="protein sequence ID" value="CAG9766665.1"/>
    <property type="molecule type" value="Genomic_DNA"/>
</dbReference>
<evidence type="ECO:0000256" key="5">
    <source>
        <dbReference type="ARBA" id="ARBA00023136"/>
    </source>
</evidence>
<dbReference type="AlphaFoldDB" id="A0A9N9QPH2"/>
<evidence type="ECO:0000256" key="4">
    <source>
        <dbReference type="ARBA" id="ARBA00023128"/>
    </source>
</evidence>
<evidence type="ECO:0008006" key="8">
    <source>
        <dbReference type="Google" id="ProtNLM"/>
    </source>
</evidence>
<proteinExistence type="inferred from homology"/>
<keyword evidence="3" id="KW-0999">Mitochondrion inner membrane</keyword>
<keyword evidence="4" id="KW-0496">Mitochondrion</keyword>
<dbReference type="Proteomes" id="UP001152799">
    <property type="component" value="Chromosome 3"/>
</dbReference>
<dbReference type="GO" id="GO:0006123">
    <property type="term" value="P:mitochondrial electron transport, cytochrome c to oxygen"/>
    <property type="evidence" value="ECO:0007669"/>
    <property type="project" value="InterPro"/>
</dbReference>
<evidence type="ECO:0000313" key="6">
    <source>
        <dbReference type="EMBL" id="CAG9766665.1"/>
    </source>
</evidence>
<name>A0A9N9QPH2_9CUCU</name>
<evidence type="ECO:0000313" key="7">
    <source>
        <dbReference type="Proteomes" id="UP001152799"/>
    </source>
</evidence>
<evidence type="ECO:0000256" key="2">
    <source>
        <dbReference type="ARBA" id="ARBA00009331"/>
    </source>
</evidence>
<dbReference type="GO" id="GO:0045277">
    <property type="term" value="C:respiratory chain complex IV"/>
    <property type="evidence" value="ECO:0007669"/>
    <property type="project" value="InterPro"/>
</dbReference>
<keyword evidence="5" id="KW-0472">Membrane</keyword>
<dbReference type="InterPro" id="IPR036539">
    <property type="entry name" value="Cyt_c_oxidase_su7a_sf"/>
</dbReference>
<gene>
    <name evidence="6" type="ORF">CEUTPL_LOCUS7241</name>
</gene>
<reference evidence="6" key="1">
    <citation type="submission" date="2022-01" db="EMBL/GenBank/DDBJ databases">
        <authorList>
            <person name="King R."/>
        </authorList>
    </citation>
    <scope>NUCLEOTIDE SEQUENCE</scope>
</reference>
<evidence type="ECO:0000256" key="3">
    <source>
        <dbReference type="ARBA" id="ARBA00022792"/>
    </source>
</evidence>
<accession>A0A9N9QPH2</accession>
<dbReference type="GO" id="GO:0005743">
    <property type="term" value="C:mitochondrial inner membrane"/>
    <property type="evidence" value="ECO:0007669"/>
    <property type="project" value="UniProtKB-SubCell"/>
</dbReference>
<dbReference type="OrthoDB" id="5966508at2759"/>
<comment type="subcellular location">
    <subcellularLocation>
        <location evidence="1">Mitochondrion inner membrane</location>
    </subcellularLocation>
</comment>
<protein>
    <recommendedName>
        <fullName evidence="8">Cytochrome c oxidase subunit 7A2</fullName>
    </recommendedName>
</protein>
<evidence type="ECO:0000256" key="1">
    <source>
        <dbReference type="ARBA" id="ARBA00004273"/>
    </source>
</evidence>
<keyword evidence="7" id="KW-1185">Reference proteome</keyword>
<dbReference type="Gene3D" id="4.10.91.10">
    <property type="entry name" value="Cytochrome c oxidase, subunit VIIa"/>
    <property type="match status" value="1"/>
</dbReference>
<sequence length="84" mass="9124">MRASTIIIKVGRGCLTRSYAMAPARPGILEKLQARKNLFLEANDIPVHIKGGVKDNILAKTTAVMVTTGYFFGLYTAVIAVKKT</sequence>